<keyword evidence="2" id="KW-1185">Reference proteome</keyword>
<evidence type="ECO:0000313" key="1">
    <source>
        <dbReference type="EMBL" id="KAI3797133.1"/>
    </source>
</evidence>
<proteinExistence type="predicted"/>
<reference evidence="2" key="1">
    <citation type="journal article" date="2022" name="Mol. Ecol. Resour.">
        <title>The genomes of chicory, endive, great burdock and yacon provide insights into Asteraceae palaeo-polyploidization history and plant inulin production.</title>
        <authorList>
            <person name="Fan W."/>
            <person name="Wang S."/>
            <person name="Wang H."/>
            <person name="Wang A."/>
            <person name="Jiang F."/>
            <person name="Liu H."/>
            <person name="Zhao H."/>
            <person name="Xu D."/>
            <person name="Zhang Y."/>
        </authorList>
    </citation>
    <scope>NUCLEOTIDE SEQUENCE [LARGE SCALE GENOMIC DNA]</scope>
    <source>
        <strain evidence="2">cv. Yunnan</strain>
    </source>
</reference>
<evidence type="ECO:0000313" key="2">
    <source>
        <dbReference type="Proteomes" id="UP001056120"/>
    </source>
</evidence>
<accession>A0ACB9HP92</accession>
<gene>
    <name evidence="1" type="ORF">L1987_32386</name>
</gene>
<comment type="caution">
    <text evidence="1">The sequence shown here is derived from an EMBL/GenBank/DDBJ whole genome shotgun (WGS) entry which is preliminary data.</text>
</comment>
<sequence length="80" mass="9039">MPFAVRERGEGIVSRYARDPRNASDYFGPRVEELVVKSKLLMICLSAATLFDADEKPISSNFGLRLIRQSAGNLFFGWRT</sequence>
<dbReference type="Proteomes" id="UP001056120">
    <property type="component" value="Linkage Group LG11"/>
</dbReference>
<protein>
    <submittedName>
        <fullName evidence="1">Uncharacterized protein</fullName>
    </submittedName>
</protein>
<reference evidence="1 2" key="2">
    <citation type="journal article" date="2022" name="Mol. Ecol. Resour.">
        <title>The genomes of chicory, endive, great burdock and yacon provide insights into Asteraceae paleo-polyploidization history and plant inulin production.</title>
        <authorList>
            <person name="Fan W."/>
            <person name="Wang S."/>
            <person name="Wang H."/>
            <person name="Wang A."/>
            <person name="Jiang F."/>
            <person name="Liu H."/>
            <person name="Zhao H."/>
            <person name="Xu D."/>
            <person name="Zhang Y."/>
        </authorList>
    </citation>
    <scope>NUCLEOTIDE SEQUENCE [LARGE SCALE GENOMIC DNA]</scope>
    <source>
        <strain evidence="2">cv. Yunnan</strain>
        <tissue evidence="1">Leaves</tissue>
    </source>
</reference>
<organism evidence="1 2">
    <name type="scientific">Smallanthus sonchifolius</name>
    <dbReference type="NCBI Taxonomy" id="185202"/>
    <lineage>
        <taxon>Eukaryota</taxon>
        <taxon>Viridiplantae</taxon>
        <taxon>Streptophyta</taxon>
        <taxon>Embryophyta</taxon>
        <taxon>Tracheophyta</taxon>
        <taxon>Spermatophyta</taxon>
        <taxon>Magnoliopsida</taxon>
        <taxon>eudicotyledons</taxon>
        <taxon>Gunneridae</taxon>
        <taxon>Pentapetalae</taxon>
        <taxon>asterids</taxon>
        <taxon>campanulids</taxon>
        <taxon>Asterales</taxon>
        <taxon>Asteraceae</taxon>
        <taxon>Asteroideae</taxon>
        <taxon>Heliantheae alliance</taxon>
        <taxon>Millerieae</taxon>
        <taxon>Smallanthus</taxon>
    </lineage>
</organism>
<dbReference type="EMBL" id="CM042028">
    <property type="protein sequence ID" value="KAI3797133.1"/>
    <property type="molecule type" value="Genomic_DNA"/>
</dbReference>
<name>A0ACB9HP92_9ASTR</name>